<feature type="domain" description="Thymidylate kinase-like" evidence="10">
    <location>
        <begin position="91"/>
        <end position="272"/>
    </location>
</feature>
<dbReference type="Proteomes" id="UP000885664">
    <property type="component" value="Unassembled WGS sequence"/>
</dbReference>
<dbReference type="InterPro" id="IPR039430">
    <property type="entry name" value="Thymidylate_kin-like_dom"/>
</dbReference>
<dbReference type="InterPro" id="IPR018094">
    <property type="entry name" value="Thymidylate_kinase"/>
</dbReference>
<comment type="catalytic activity">
    <reaction evidence="7 8">
        <text>dTMP + ATP = dTDP + ADP</text>
        <dbReference type="Rhea" id="RHEA:13517"/>
        <dbReference type="ChEBI" id="CHEBI:30616"/>
        <dbReference type="ChEBI" id="CHEBI:58369"/>
        <dbReference type="ChEBI" id="CHEBI:63528"/>
        <dbReference type="ChEBI" id="CHEBI:456216"/>
        <dbReference type="EC" id="2.7.4.9"/>
    </reaction>
</comment>
<dbReference type="HAMAP" id="MF_00165">
    <property type="entry name" value="Thymidylate_kinase"/>
    <property type="match status" value="1"/>
</dbReference>
<dbReference type="AlphaFoldDB" id="A0A7C2YZL1"/>
<name>A0A7C2YZL1_9CREN</name>
<protein>
    <recommendedName>
        <fullName evidence="8">Probable thymidylate kinase</fullName>
        <ecNumber evidence="8">2.7.4.9</ecNumber>
    </recommendedName>
    <alternativeName>
        <fullName evidence="8">dTMP kinase</fullName>
    </alternativeName>
</protein>
<gene>
    <name evidence="8 11" type="primary">tmk</name>
    <name evidence="11" type="ORF">ENO36_03490</name>
</gene>
<dbReference type="GO" id="GO:0006235">
    <property type="term" value="P:dTTP biosynthetic process"/>
    <property type="evidence" value="ECO:0007669"/>
    <property type="project" value="UniProtKB-UniRule"/>
</dbReference>
<dbReference type="Pfam" id="PF02223">
    <property type="entry name" value="Thymidylate_kin"/>
    <property type="match status" value="1"/>
</dbReference>
<dbReference type="GO" id="GO:0004798">
    <property type="term" value="F:dTMP kinase activity"/>
    <property type="evidence" value="ECO:0007669"/>
    <property type="project" value="UniProtKB-UniRule"/>
</dbReference>
<evidence type="ECO:0000259" key="10">
    <source>
        <dbReference type="Pfam" id="PF02223"/>
    </source>
</evidence>
<evidence type="ECO:0000256" key="4">
    <source>
        <dbReference type="ARBA" id="ARBA00022741"/>
    </source>
</evidence>
<keyword evidence="4 8" id="KW-0547">Nucleotide-binding</keyword>
<dbReference type="GO" id="GO:0005737">
    <property type="term" value="C:cytoplasm"/>
    <property type="evidence" value="ECO:0007669"/>
    <property type="project" value="TreeGrafter"/>
</dbReference>
<comment type="similarity">
    <text evidence="1 8">Belongs to the thymidylate kinase family.</text>
</comment>
<keyword evidence="2 8" id="KW-0808">Transferase</keyword>
<evidence type="ECO:0000256" key="3">
    <source>
        <dbReference type="ARBA" id="ARBA00022727"/>
    </source>
</evidence>
<organism evidence="11">
    <name type="scientific">Fervidicoccus fontis</name>
    <dbReference type="NCBI Taxonomy" id="683846"/>
    <lineage>
        <taxon>Archaea</taxon>
        <taxon>Thermoproteota</taxon>
        <taxon>Thermoprotei</taxon>
        <taxon>Fervidicoccales</taxon>
        <taxon>Fervidicoccaceae</taxon>
        <taxon>Fervidicoccus</taxon>
    </lineage>
</organism>
<dbReference type="SUPFAM" id="SSF52540">
    <property type="entry name" value="P-loop containing nucleoside triphosphate hydrolases"/>
    <property type="match status" value="1"/>
</dbReference>
<evidence type="ECO:0000256" key="7">
    <source>
        <dbReference type="ARBA" id="ARBA00048743"/>
    </source>
</evidence>
<dbReference type="EC" id="2.7.4.9" evidence="8"/>
<feature type="region of interest" description="Disordered" evidence="9">
    <location>
        <begin position="1"/>
        <end position="23"/>
    </location>
</feature>
<accession>A0A7C2YZL1</accession>
<evidence type="ECO:0000256" key="8">
    <source>
        <dbReference type="HAMAP-Rule" id="MF_00165"/>
    </source>
</evidence>
<dbReference type="Gene3D" id="3.40.50.300">
    <property type="entry name" value="P-loop containing nucleotide triphosphate hydrolases"/>
    <property type="match status" value="1"/>
</dbReference>
<reference evidence="11" key="1">
    <citation type="journal article" date="2020" name="mSystems">
        <title>Genome- and Community-Level Interaction Insights into Carbon Utilization and Element Cycling Functions of Hydrothermarchaeota in Hydrothermal Sediment.</title>
        <authorList>
            <person name="Zhou Z."/>
            <person name="Liu Y."/>
            <person name="Xu W."/>
            <person name="Pan J."/>
            <person name="Luo Z.H."/>
            <person name="Li M."/>
        </authorList>
    </citation>
    <scope>NUCLEOTIDE SEQUENCE [LARGE SCALE GENOMIC DNA]</scope>
    <source>
        <strain evidence="11">SpSt-1259</strain>
    </source>
</reference>
<dbReference type="CDD" id="cd01672">
    <property type="entry name" value="TMPK"/>
    <property type="match status" value="1"/>
</dbReference>
<evidence type="ECO:0000256" key="6">
    <source>
        <dbReference type="ARBA" id="ARBA00022840"/>
    </source>
</evidence>
<comment type="caution">
    <text evidence="11">The sequence shown here is derived from an EMBL/GenBank/DDBJ whole genome shotgun (WGS) entry which is preliminary data.</text>
</comment>
<dbReference type="InterPro" id="IPR027417">
    <property type="entry name" value="P-loop_NTPase"/>
</dbReference>
<evidence type="ECO:0000313" key="11">
    <source>
        <dbReference type="EMBL" id="HEU97900.1"/>
    </source>
</evidence>
<dbReference type="NCBIfam" id="TIGR00041">
    <property type="entry name" value="DTMP_kinase"/>
    <property type="match status" value="1"/>
</dbReference>
<proteinExistence type="inferred from homology"/>
<keyword evidence="3 8" id="KW-0545">Nucleotide biosynthesis</keyword>
<dbReference type="PANTHER" id="PTHR10344">
    <property type="entry name" value="THYMIDYLATE KINASE"/>
    <property type="match status" value="1"/>
</dbReference>
<feature type="binding site" evidence="8">
    <location>
        <begin position="93"/>
        <end position="100"/>
    </location>
    <ligand>
        <name>ATP</name>
        <dbReference type="ChEBI" id="CHEBI:30616"/>
    </ligand>
</feature>
<keyword evidence="6 8" id="KW-0067">ATP-binding</keyword>
<dbReference type="GO" id="GO:0005524">
    <property type="term" value="F:ATP binding"/>
    <property type="evidence" value="ECO:0007669"/>
    <property type="project" value="UniProtKB-UniRule"/>
</dbReference>
<keyword evidence="5 8" id="KW-0418">Kinase</keyword>
<evidence type="ECO:0000256" key="5">
    <source>
        <dbReference type="ARBA" id="ARBA00022777"/>
    </source>
</evidence>
<evidence type="ECO:0000256" key="1">
    <source>
        <dbReference type="ARBA" id="ARBA00009776"/>
    </source>
</evidence>
<dbReference type="PANTHER" id="PTHR10344:SF4">
    <property type="entry name" value="UMP-CMP KINASE 2, MITOCHONDRIAL"/>
    <property type="match status" value="1"/>
</dbReference>
<dbReference type="EMBL" id="DSFE01000078">
    <property type="protein sequence ID" value="HEU97900.1"/>
    <property type="molecule type" value="Genomic_DNA"/>
</dbReference>
<evidence type="ECO:0000256" key="2">
    <source>
        <dbReference type="ARBA" id="ARBA00022679"/>
    </source>
</evidence>
<dbReference type="GO" id="GO:0006227">
    <property type="term" value="P:dUDP biosynthetic process"/>
    <property type="evidence" value="ECO:0007669"/>
    <property type="project" value="TreeGrafter"/>
</dbReference>
<dbReference type="GO" id="GO:0006233">
    <property type="term" value="P:dTDP biosynthetic process"/>
    <property type="evidence" value="ECO:0007669"/>
    <property type="project" value="InterPro"/>
</dbReference>
<sequence>MLRKRSETTNCSEDRKCSKEKRWGNSPYNGGSAKLINYSVDLRYRGGFLLREKVLKPGTVLLENEIHGYLIKEPEIDLISPHERVGKYVAIEGIDGSGKTTLSGMICNEVKRSGKECDIVKEPYYEEVKSLLHKMPSMHPVAEAYLFAADRLIMHSERLIHLLKSGKNRLILGDRSYLASIVYQSTRGAPFEVIMSLNSFAVQPDLVILLDVDPSIAWERLMKKSNRQLKHLEAKETLSTLRKTYLELYQKIEKPPIEVIDASPSPEEVLEKAMNLLRMKGIL</sequence>
<evidence type="ECO:0000256" key="9">
    <source>
        <dbReference type="SAM" id="MobiDB-lite"/>
    </source>
</evidence>